<feature type="region of interest" description="Disordered" evidence="1">
    <location>
        <begin position="176"/>
        <end position="342"/>
    </location>
</feature>
<keyword evidence="2" id="KW-0812">Transmembrane</keyword>
<feature type="compositionally biased region" description="Basic and acidic residues" evidence="1">
    <location>
        <begin position="176"/>
        <end position="185"/>
    </location>
</feature>
<feature type="compositionally biased region" description="Basic and acidic residues" evidence="1">
    <location>
        <begin position="284"/>
        <end position="298"/>
    </location>
</feature>
<dbReference type="AlphaFoldDB" id="A0A7J6XTW9"/>
<feature type="transmembrane region" description="Helical" evidence="2">
    <location>
        <begin position="19"/>
        <end position="42"/>
    </location>
</feature>
<dbReference type="VEuPathDB" id="TriTrypDB:BCY84_09267"/>
<keyword evidence="2" id="KW-1133">Transmembrane helix</keyword>
<protein>
    <recommendedName>
        <fullName evidence="5">Mucin TcMUCII</fullName>
    </recommendedName>
</protein>
<dbReference type="VEuPathDB" id="TriTrypDB:ECC02_009101"/>
<evidence type="ECO:0000313" key="3">
    <source>
        <dbReference type="EMBL" id="KAF5217984.1"/>
    </source>
</evidence>
<reference evidence="3 4" key="1">
    <citation type="journal article" date="2019" name="Genome Biol. Evol.">
        <title>Nanopore Sequencing Significantly Improves Genome Assembly of the Protozoan Parasite Trypanosoma cruzi.</title>
        <authorList>
            <person name="Diaz-Viraque F."/>
            <person name="Pita S."/>
            <person name="Greif G."/>
            <person name="de Souza R.C.M."/>
            <person name="Iraola G."/>
            <person name="Robello C."/>
        </authorList>
    </citation>
    <scope>NUCLEOTIDE SEQUENCE [LARGE SCALE GENOMIC DNA]</scope>
    <source>
        <strain evidence="3 4">Berenice</strain>
    </source>
</reference>
<evidence type="ECO:0008006" key="5">
    <source>
        <dbReference type="Google" id="ProtNLM"/>
    </source>
</evidence>
<evidence type="ECO:0000313" key="4">
    <source>
        <dbReference type="Proteomes" id="UP000583944"/>
    </source>
</evidence>
<dbReference type="InterPro" id="IPR000458">
    <property type="entry name" value="Tryp_mucin"/>
</dbReference>
<keyword evidence="2" id="KW-0472">Membrane</keyword>
<feature type="compositionally biased region" description="Polar residues" evidence="1">
    <location>
        <begin position="268"/>
        <end position="283"/>
    </location>
</feature>
<proteinExistence type="predicted"/>
<dbReference type="Proteomes" id="UP000583944">
    <property type="component" value="Unassembled WGS sequence"/>
</dbReference>
<dbReference type="Pfam" id="PF01456">
    <property type="entry name" value="Mucin"/>
    <property type="match status" value="1"/>
</dbReference>
<accession>A0A7J6XTW9</accession>
<gene>
    <name evidence="3" type="ORF">ECC02_009101</name>
</gene>
<evidence type="ECO:0000256" key="2">
    <source>
        <dbReference type="SAM" id="Phobius"/>
    </source>
</evidence>
<sequence length="375" mass="39424">MNIGCTSRGKRIHAVCRDYSFYCFYFAFVLLCALHLLMCVCVPSVRSADTTDRSRRMCMRWSLVCRSCLLLPLPSVCWCCGRAVCVCLLPWIGVCVVRGVRRTVHAWLLPSPYVVCPLCVCLPHLSSPLLLSISLTVQISSTPLNDHTHDDMTCRLLCALVVLALCCCPSVCVAGSEDKTDKVGEDPTLQDSGSSSDSQITGAKVTEGIGQSLDKESDSSEGPALTASAPAAPSPTGTGEEGPRGAPISQDGRDASGQSGASEENIISPGSTGDSDKSGVNNPEHNKEVALTGKEVKEQAPTTTTTTTTTTTMAPTTTATTAPEPPTTTTTEAPTTTTTRAPSRLREIDGSLSSSAWVCAPLLLAVSALAYTTLG</sequence>
<comment type="caution">
    <text evidence="3">The sequence shown here is derived from an EMBL/GenBank/DDBJ whole genome shotgun (WGS) entry which is preliminary data.</text>
</comment>
<feature type="compositionally biased region" description="Polar residues" evidence="1">
    <location>
        <begin position="189"/>
        <end position="201"/>
    </location>
</feature>
<organism evidence="3 4">
    <name type="scientific">Trypanosoma cruzi</name>
    <dbReference type="NCBI Taxonomy" id="5693"/>
    <lineage>
        <taxon>Eukaryota</taxon>
        <taxon>Discoba</taxon>
        <taxon>Euglenozoa</taxon>
        <taxon>Kinetoplastea</taxon>
        <taxon>Metakinetoplastina</taxon>
        <taxon>Trypanosomatida</taxon>
        <taxon>Trypanosomatidae</taxon>
        <taxon>Trypanosoma</taxon>
        <taxon>Schizotrypanum</taxon>
    </lineage>
</organism>
<feature type="compositionally biased region" description="Low complexity" evidence="1">
    <location>
        <begin position="300"/>
        <end position="339"/>
    </location>
</feature>
<name>A0A7J6XTW9_TRYCR</name>
<dbReference type="EMBL" id="JABDHM010000112">
    <property type="protein sequence ID" value="KAF5217984.1"/>
    <property type="molecule type" value="Genomic_DNA"/>
</dbReference>
<feature type="compositionally biased region" description="Low complexity" evidence="1">
    <location>
        <begin position="222"/>
        <end position="238"/>
    </location>
</feature>
<evidence type="ECO:0000256" key="1">
    <source>
        <dbReference type="SAM" id="MobiDB-lite"/>
    </source>
</evidence>